<evidence type="ECO:0000256" key="2">
    <source>
        <dbReference type="ARBA" id="ARBA00022448"/>
    </source>
</evidence>
<keyword evidence="4" id="KW-0997">Cell inner membrane</keyword>
<feature type="transmembrane region" description="Helical" evidence="8">
    <location>
        <begin position="21"/>
        <end position="47"/>
    </location>
</feature>
<dbReference type="Gene3D" id="1.10.3720.10">
    <property type="entry name" value="MetI-like"/>
    <property type="match status" value="2"/>
</dbReference>
<proteinExistence type="inferred from homology"/>
<feature type="transmembrane region" description="Helical" evidence="8">
    <location>
        <begin position="214"/>
        <end position="243"/>
    </location>
</feature>
<feature type="transmembrane region" description="Helical" evidence="8">
    <location>
        <begin position="314"/>
        <end position="340"/>
    </location>
</feature>
<keyword evidence="3" id="KW-1003">Cell membrane</keyword>
<dbReference type="EMBL" id="JAQQEZ010000005">
    <property type="protein sequence ID" value="MFM0001209.1"/>
    <property type="molecule type" value="Genomic_DNA"/>
</dbReference>
<dbReference type="CDD" id="cd06261">
    <property type="entry name" value="TM_PBP2"/>
    <property type="match status" value="2"/>
</dbReference>
<keyword evidence="5 8" id="KW-0812">Transmembrane</keyword>
<accession>A0ABW9ANQ7</accession>
<keyword evidence="7 8" id="KW-0472">Membrane</keyword>
<evidence type="ECO:0000259" key="9">
    <source>
        <dbReference type="PROSITE" id="PS50928"/>
    </source>
</evidence>
<feature type="domain" description="ABC transmembrane type-1" evidence="9">
    <location>
        <begin position="78"/>
        <end position="285"/>
    </location>
</feature>
<feature type="transmembrane region" description="Helical" evidence="8">
    <location>
        <begin position="495"/>
        <end position="519"/>
    </location>
</feature>
<feature type="transmembrane region" description="Helical" evidence="8">
    <location>
        <begin position="163"/>
        <end position="185"/>
    </location>
</feature>
<feature type="transmembrane region" description="Helical" evidence="8">
    <location>
        <begin position="82"/>
        <end position="103"/>
    </location>
</feature>
<evidence type="ECO:0000256" key="8">
    <source>
        <dbReference type="RuleBase" id="RU363032"/>
    </source>
</evidence>
<feature type="transmembrane region" description="Helical" evidence="8">
    <location>
        <begin position="123"/>
        <end position="143"/>
    </location>
</feature>
<dbReference type="SUPFAM" id="SSF161098">
    <property type="entry name" value="MetI-like"/>
    <property type="match status" value="2"/>
</dbReference>
<evidence type="ECO:0000256" key="3">
    <source>
        <dbReference type="ARBA" id="ARBA00022475"/>
    </source>
</evidence>
<dbReference type="Proteomes" id="UP001629230">
    <property type="component" value="Unassembled WGS sequence"/>
</dbReference>
<dbReference type="PANTHER" id="PTHR43357">
    <property type="entry name" value="INNER MEMBRANE ABC TRANSPORTER PERMEASE PROTEIN YDCV"/>
    <property type="match status" value="1"/>
</dbReference>
<dbReference type="RefSeq" id="WP_408176665.1">
    <property type="nucleotide sequence ID" value="NZ_JAQQEZ010000005.1"/>
</dbReference>
<feature type="transmembrane region" description="Helical" evidence="8">
    <location>
        <begin position="405"/>
        <end position="427"/>
    </location>
</feature>
<sequence>MADLPLSERHAVQRHRFMQQLPAIMAIVLICCAVAVLVIAPLCAVLYRAVFDADAGTPSVTGRYFAEVLGKRIYWDALGNTLFVSGGAAMIATLLGVSFAWIFERTDTWMRGVLQWISQLPIFIPPFVGAVAWALLAAPRSGIMNRLLAVLGLPGVLDVYSRWGMLIVIGLYLAPYVMMIVAAALRSMDPSLEEAAQVCGLTPLQTMRRITIPLLTPAVLSGAVLAFTIAIGLFGTPVVLGWSRQILMLTSRIWIGSQEVPPNYGVMAVLSIYLLALSSFTTWLQRVLIGKRVYTTISGKGFRPRLVELGAWRWATGALAALYVVSTILAPIAILIAAALSRYTWSGEYSFTTAIGYLQSDDVWFTLQNSVLISVVSATTATLAGIVIAWIVVRTRLRGKGLLEYVILLPISMPGIAFGVGMLLFWINVPLSVYGTTLIIIFAFVGRFTAYAVRSVSASLIQVHPELEESARVCGYGPLRTFTHITLPLIRASVIAAWLLLFSFFMTELSMVVILYTAADRTFSVLAFEAWNVGDFSRLASYSLLQMAVGIVFMAILKTCFRSWSAPRSMQPVTPN</sequence>
<feature type="transmembrane region" description="Helical" evidence="8">
    <location>
        <begin position="263"/>
        <end position="284"/>
    </location>
</feature>
<evidence type="ECO:0000256" key="4">
    <source>
        <dbReference type="ARBA" id="ARBA00022519"/>
    </source>
</evidence>
<evidence type="ECO:0000256" key="1">
    <source>
        <dbReference type="ARBA" id="ARBA00004429"/>
    </source>
</evidence>
<feature type="domain" description="ABC transmembrane type-1" evidence="9">
    <location>
        <begin position="367"/>
        <end position="557"/>
    </location>
</feature>
<feature type="transmembrane region" description="Helical" evidence="8">
    <location>
        <begin position="371"/>
        <end position="393"/>
    </location>
</feature>
<name>A0ABW9ANQ7_9BURK</name>
<comment type="subcellular location">
    <subcellularLocation>
        <location evidence="1">Cell inner membrane</location>
        <topology evidence="1">Multi-pass membrane protein</topology>
    </subcellularLocation>
    <subcellularLocation>
        <location evidence="8">Cell membrane</location>
        <topology evidence="8">Multi-pass membrane protein</topology>
    </subcellularLocation>
</comment>
<dbReference type="Pfam" id="PF00528">
    <property type="entry name" value="BPD_transp_1"/>
    <property type="match status" value="2"/>
</dbReference>
<dbReference type="PROSITE" id="PS50928">
    <property type="entry name" value="ABC_TM1"/>
    <property type="match status" value="2"/>
</dbReference>
<evidence type="ECO:0000313" key="11">
    <source>
        <dbReference type="Proteomes" id="UP001629230"/>
    </source>
</evidence>
<dbReference type="InterPro" id="IPR000515">
    <property type="entry name" value="MetI-like"/>
</dbReference>
<dbReference type="PANTHER" id="PTHR43357:SF4">
    <property type="entry name" value="INNER MEMBRANE ABC TRANSPORTER PERMEASE PROTEIN YDCV"/>
    <property type="match status" value="1"/>
</dbReference>
<evidence type="ECO:0000256" key="7">
    <source>
        <dbReference type="ARBA" id="ARBA00023136"/>
    </source>
</evidence>
<comment type="similarity">
    <text evidence="8">Belongs to the binding-protein-dependent transport system permease family.</text>
</comment>
<gene>
    <name evidence="10" type="ORF">PQR57_09285</name>
</gene>
<protein>
    <submittedName>
        <fullName evidence="10">Iron ABC transporter permease</fullName>
    </submittedName>
</protein>
<evidence type="ECO:0000256" key="5">
    <source>
        <dbReference type="ARBA" id="ARBA00022692"/>
    </source>
</evidence>
<keyword evidence="11" id="KW-1185">Reference proteome</keyword>
<evidence type="ECO:0000313" key="10">
    <source>
        <dbReference type="EMBL" id="MFM0001209.1"/>
    </source>
</evidence>
<organism evidence="10 11">
    <name type="scientific">Paraburkholderia dipogonis</name>
    <dbReference type="NCBI Taxonomy" id="1211383"/>
    <lineage>
        <taxon>Bacteria</taxon>
        <taxon>Pseudomonadati</taxon>
        <taxon>Pseudomonadota</taxon>
        <taxon>Betaproteobacteria</taxon>
        <taxon>Burkholderiales</taxon>
        <taxon>Burkholderiaceae</taxon>
        <taxon>Paraburkholderia</taxon>
    </lineage>
</organism>
<evidence type="ECO:0000256" key="6">
    <source>
        <dbReference type="ARBA" id="ARBA00022989"/>
    </source>
</evidence>
<feature type="transmembrane region" description="Helical" evidence="8">
    <location>
        <begin position="433"/>
        <end position="453"/>
    </location>
</feature>
<dbReference type="InterPro" id="IPR035906">
    <property type="entry name" value="MetI-like_sf"/>
</dbReference>
<feature type="transmembrane region" description="Helical" evidence="8">
    <location>
        <begin position="539"/>
        <end position="561"/>
    </location>
</feature>
<keyword evidence="6 8" id="KW-1133">Transmembrane helix</keyword>
<reference evidence="10 11" key="1">
    <citation type="journal article" date="2024" name="Chem. Sci.">
        <title>Discovery of megapolipeptins by genome mining of a Burkholderiales bacteria collection.</title>
        <authorList>
            <person name="Paulo B.S."/>
            <person name="Recchia M.J.J."/>
            <person name="Lee S."/>
            <person name="Fergusson C.H."/>
            <person name="Romanowski S.B."/>
            <person name="Hernandez A."/>
            <person name="Krull N."/>
            <person name="Liu D.Y."/>
            <person name="Cavanagh H."/>
            <person name="Bos A."/>
            <person name="Gray C.A."/>
            <person name="Murphy B.T."/>
            <person name="Linington R.G."/>
            <person name="Eustaquio A.S."/>
        </authorList>
    </citation>
    <scope>NUCLEOTIDE SEQUENCE [LARGE SCALE GENOMIC DNA]</scope>
    <source>
        <strain evidence="10 11">RL17-350-BIC-A</strain>
    </source>
</reference>
<comment type="caution">
    <text evidence="10">The sequence shown here is derived from an EMBL/GenBank/DDBJ whole genome shotgun (WGS) entry which is preliminary data.</text>
</comment>
<keyword evidence="2 8" id="KW-0813">Transport</keyword>